<dbReference type="SMART" id="SM00382">
    <property type="entry name" value="AAA"/>
    <property type="match status" value="1"/>
</dbReference>
<evidence type="ECO:0000313" key="8">
    <source>
        <dbReference type="EMBL" id="CAD2073788.1"/>
    </source>
</evidence>
<evidence type="ECO:0000256" key="5">
    <source>
        <dbReference type="ARBA" id="ARBA00022967"/>
    </source>
</evidence>
<evidence type="ECO:0000256" key="4">
    <source>
        <dbReference type="ARBA" id="ARBA00022840"/>
    </source>
</evidence>
<dbReference type="Gene3D" id="2.40.50.100">
    <property type="match status" value="1"/>
</dbReference>
<name>A0A6V7R9Y8_9BACL</name>
<dbReference type="PANTHER" id="PTHR43875:SF15">
    <property type="entry name" value="TREHALOSE IMPORT ATP-BINDING PROTEIN SUGC"/>
    <property type="match status" value="1"/>
</dbReference>
<evidence type="ECO:0000313" key="9">
    <source>
        <dbReference type="Proteomes" id="UP000588186"/>
    </source>
</evidence>
<dbReference type="GO" id="GO:0016887">
    <property type="term" value="F:ATP hydrolysis activity"/>
    <property type="evidence" value="ECO:0007669"/>
    <property type="project" value="InterPro"/>
</dbReference>
<dbReference type="AlphaFoldDB" id="A0A6V7R9Y8"/>
<protein>
    <submittedName>
        <fullName evidence="8">sn-glycerol-3-phosphate import ATP-binding protein UgpC</fullName>
    </submittedName>
</protein>
<dbReference type="InterPro" id="IPR008995">
    <property type="entry name" value="Mo/tungstate-bd_C_term_dom"/>
</dbReference>
<dbReference type="PANTHER" id="PTHR43875">
    <property type="entry name" value="MALTODEXTRIN IMPORT ATP-BINDING PROTEIN MSMX"/>
    <property type="match status" value="1"/>
</dbReference>
<dbReference type="Proteomes" id="UP000588186">
    <property type="component" value="Unassembled WGS sequence"/>
</dbReference>
<dbReference type="InterPro" id="IPR015853">
    <property type="entry name" value="ABC_transpr_FbpC"/>
</dbReference>
<keyword evidence="9" id="KW-1185">Reference proteome</keyword>
<keyword evidence="6" id="KW-0472">Membrane</keyword>
<dbReference type="PROSITE" id="PS00211">
    <property type="entry name" value="ABC_TRANSPORTER_1"/>
    <property type="match status" value="1"/>
</dbReference>
<evidence type="ECO:0000256" key="6">
    <source>
        <dbReference type="ARBA" id="ARBA00023136"/>
    </source>
</evidence>
<dbReference type="GO" id="GO:0015408">
    <property type="term" value="F:ABC-type ferric iron transporter activity"/>
    <property type="evidence" value="ECO:0007669"/>
    <property type="project" value="InterPro"/>
</dbReference>
<dbReference type="InterPro" id="IPR027417">
    <property type="entry name" value="P-loop_NTPase"/>
</dbReference>
<dbReference type="PROSITE" id="PS50893">
    <property type="entry name" value="ABC_TRANSPORTER_2"/>
    <property type="match status" value="1"/>
</dbReference>
<dbReference type="Pfam" id="PF00005">
    <property type="entry name" value="ABC_tran"/>
    <property type="match status" value="1"/>
</dbReference>
<dbReference type="RefSeq" id="WP_186076974.1">
    <property type="nucleotide sequence ID" value="NZ_CAJEWB010000007.1"/>
</dbReference>
<dbReference type="InterPro" id="IPR017871">
    <property type="entry name" value="ABC_transporter-like_CS"/>
</dbReference>
<evidence type="ECO:0000256" key="1">
    <source>
        <dbReference type="ARBA" id="ARBA00022448"/>
    </source>
</evidence>
<dbReference type="EMBL" id="CAJEWB010000007">
    <property type="protein sequence ID" value="CAD2073788.1"/>
    <property type="molecule type" value="Genomic_DNA"/>
</dbReference>
<dbReference type="GO" id="GO:0055052">
    <property type="term" value="C:ATP-binding cassette (ABC) transporter complex, substrate-binding subunit-containing"/>
    <property type="evidence" value="ECO:0007669"/>
    <property type="project" value="TreeGrafter"/>
</dbReference>
<evidence type="ECO:0000256" key="2">
    <source>
        <dbReference type="ARBA" id="ARBA00022475"/>
    </source>
</evidence>
<keyword evidence="1" id="KW-0813">Transport</keyword>
<dbReference type="CDD" id="cd03259">
    <property type="entry name" value="ABC_Carb_Solutes_like"/>
    <property type="match status" value="1"/>
</dbReference>
<dbReference type="FunFam" id="3.40.50.300:FF:000042">
    <property type="entry name" value="Maltose/maltodextrin ABC transporter, ATP-binding protein"/>
    <property type="match status" value="1"/>
</dbReference>
<dbReference type="Gene3D" id="2.40.50.140">
    <property type="entry name" value="Nucleic acid-binding proteins"/>
    <property type="match status" value="1"/>
</dbReference>
<sequence>MKKIELKGIFKSYLDNQILNDINFSVKSGEAFVIVGPSGSGKSTILNLIAGLVKPDFGEVFMGGREITHENSKNRNVSFVFQDFALYPHMTVYNNIAFALKSKRMNKTDIRARVESISHKLQIEKLSNRYPNELSGGQKQRVALARALATEAEIILMDEPLSSLDTDLRFKLHEELKEFHKENNTTLIFVTHDQTEAMTIADRIMIINNGIIEQIGTPREIYLEPKTPFVGRFFGTPKMNLFKDETGKLFGVRPQHIKISDIDSGEPVVIKSIDYLGKENWIHFEYDAHPFILLTTRMDLEVGQTIHIILEESKIAIF</sequence>
<dbReference type="InterPro" id="IPR012340">
    <property type="entry name" value="NA-bd_OB-fold"/>
</dbReference>
<dbReference type="GO" id="GO:0005524">
    <property type="term" value="F:ATP binding"/>
    <property type="evidence" value="ECO:0007669"/>
    <property type="project" value="UniProtKB-KW"/>
</dbReference>
<comment type="caution">
    <text evidence="8">The sequence shown here is derived from an EMBL/GenBank/DDBJ whole genome shotgun (WGS) entry which is preliminary data.</text>
</comment>
<dbReference type="Gene3D" id="3.40.50.300">
    <property type="entry name" value="P-loop containing nucleotide triphosphate hydrolases"/>
    <property type="match status" value="1"/>
</dbReference>
<feature type="domain" description="ABC transporter" evidence="7">
    <location>
        <begin position="4"/>
        <end position="234"/>
    </location>
</feature>
<accession>A0A6V7R9Y8</accession>
<keyword evidence="3" id="KW-0547">Nucleotide-binding</keyword>
<gene>
    <name evidence="8" type="primary">ugpC</name>
    <name evidence="8" type="ORF">JEOPIN946_00740</name>
</gene>
<dbReference type="InterPro" id="IPR003439">
    <property type="entry name" value="ABC_transporter-like_ATP-bd"/>
</dbReference>
<dbReference type="SUPFAM" id="SSF52540">
    <property type="entry name" value="P-loop containing nucleoside triphosphate hydrolases"/>
    <property type="match status" value="1"/>
</dbReference>
<keyword evidence="5" id="KW-1278">Translocase</keyword>
<keyword evidence="2" id="KW-1003">Cell membrane</keyword>
<organism evidence="8 9">
    <name type="scientific">Phocicoccus pinnipedialis</name>
    <dbReference type="NCBI Taxonomy" id="110845"/>
    <lineage>
        <taxon>Bacteria</taxon>
        <taxon>Bacillati</taxon>
        <taxon>Bacillota</taxon>
        <taxon>Bacilli</taxon>
        <taxon>Bacillales</taxon>
        <taxon>Salinicoccaceae</taxon>
        <taxon>Phocicoccus</taxon>
    </lineage>
</organism>
<dbReference type="SUPFAM" id="SSF50331">
    <property type="entry name" value="MOP-like"/>
    <property type="match status" value="1"/>
</dbReference>
<reference evidence="8 9" key="1">
    <citation type="submission" date="2020-07" db="EMBL/GenBank/DDBJ databases">
        <authorList>
            <person name="Criscuolo A."/>
        </authorList>
    </citation>
    <scope>NUCLEOTIDE SEQUENCE [LARGE SCALE GENOMIC DNA]</scope>
    <source>
        <strain evidence="8">CIP107946</strain>
    </source>
</reference>
<keyword evidence="4 8" id="KW-0067">ATP-binding</keyword>
<evidence type="ECO:0000256" key="3">
    <source>
        <dbReference type="ARBA" id="ARBA00022741"/>
    </source>
</evidence>
<proteinExistence type="predicted"/>
<dbReference type="InterPro" id="IPR047641">
    <property type="entry name" value="ABC_transpr_MalK/UgpC-like"/>
</dbReference>
<evidence type="ECO:0000259" key="7">
    <source>
        <dbReference type="PROSITE" id="PS50893"/>
    </source>
</evidence>
<dbReference type="InterPro" id="IPR003593">
    <property type="entry name" value="AAA+_ATPase"/>
</dbReference>